<dbReference type="EC" id="6.3.4.19" evidence="8"/>
<dbReference type="GO" id="GO:0005737">
    <property type="term" value="C:cytoplasm"/>
    <property type="evidence" value="ECO:0007669"/>
    <property type="project" value="UniProtKB-SubCell"/>
</dbReference>
<keyword evidence="5 8" id="KW-0547">Nucleotide-binding</keyword>
<accession>A0A917EZM9</accession>
<evidence type="ECO:0000256" key="4">
    <source>
        <dbReference type="ARBA" id="ARBA00022694"/>
    </source>
</evidence>
<keyword evidence="4 8" id="KW-0819">tRNA processing</keyword>
<dbReference type="Gene3D" id="3.40.50.620">
    <property type="entry name" value="HUPs"/>
    <property type="match status" value="1"/>
</dbReference>
<evidence type="ECO:0000256" key="2">
    <source>
        <dbReference type="ARBA" id="ARBA00022490"/>
    </source>
</evidence>
<dbReference type="Pfam" id="PF01171">
    <property type="entry name" value="ATP_bind_3"/>
    <property type="match status" value="1"/>
</dbReference>
<dbReference type="SUPFAM" id="SSF56037">
    <property type="entry name" value="PheT/TilS domain"/>
    <property type="match status" value="1"/>
</dbReference>
<dbReference type="InterPro" id="IPR011063">
    <property type="entry name" value="TilS/TtcA_N"/>
</dbReference>
<evidence type="ECO:0000256" key="1">
    <source>
        <dbReference type="ARBA" id="ARBA00004496"/>
    </source>
</evidence>
<dbReference type="InterPro" id="IPR012094">
    <property type="entry name" value="tRNA_Ile_lys_synt"/>
</dbReference>
<dbReference type="PANTHER" id="PTHR43033">
    <property type="entry name" value="TRNA(ILE)-LYSIDINE SYNTHASE-RELATED"/>
    <property type="match status" value="1"/>
</dbReference>
<dbReference type="NCBIfam" id="TIGR02433">
    <property type="entry name" value="lysidine_TilS_C"/>
    <property type="match status" value="1"/>
</dbReference>
<proteinExistence type="inferred from homology"/>
<comment type="domain">
    <text evidence="8">The N-terminal region contains the highly conserved SGGXDS motif, predicted to be a P-loop motif involved in ATP binding.</text>
</comment>
<dbReference type="Pfam" id="PF11734">
    <property type="entry name" value="TilS_C"/>
    <property type="match status" value="1"/>
</dbReference>
<name>A0A917EZM9_HALAA</name>
<dbReference type="EMBL" id="BMEL01000007">
    <property type="protein sequence ID" value="GGF35593.1"/>
    <property type="molecule type" value="Genomic_DNA"/>
</dbReference>
<comment type="function">
    <text evidence="8">Ligates lysine onto the cytidine present at position 34 of the AUA codon-specific tRNA(Ile) that contains the anticodon CAU, in an ATP-dependent manner. Cytidine is converted to lysidine, thus changing the amino acid specificity of the tRNA from methionine to isoleucine.</text>
</comment>
<dbReference type="InterPro" id="IPR012796">
    <property type="entry name" value="Lysidine-tRNA-synth_C"/>
</dbReference>
<dbReference type="GO" id="GO:0005524">
    <property type="term" value="F:ATP binding"/>
    <property type="evidence" value="ECO:0007669"/>
    <property type="project" value="UniProtKB-UniRule"/>
</dbReference>
<keyword evidence="6 8" id="KW-0067">ATP-binding</keyword>
<organism evidence="10 11">
    <name type="scientific">Halobacillus andaensis</name>
    <dbReference type="NCBI Taxonomy" id="1176239"/>
    <lineage>
        <taxon>Bacteria</taxon>
        <taxon>Bacillati</taxon>
        <taxon>Bacillota</taxon>
        <taxon>Bacilli</taxon>
        <taxon>Bacillales</taxon>
        <taxon>Bacillaceae</taxon>
        <taxon>Halobacillus</taxon>
    </lineage>
</organism>
<dbReference type="CDD" id="cd01992">
    <property type="entry name" value="TilS_N"/>
    <property type="match status" value="1"/>
</dbReference>
<reference evidence="10" key="2">
    <citation type="submission" date="2020-09" db="EMBL/GenBank/DDBJ databases">
        <authorList>
            <person name="Sun Q."/>
            <person name="Zhou Y."/>
        </authorList>
    </citation>
    <scope>NUCLEOTIDE SEQUENCE</scope>
    <source>
        <strain evidence="10">CGMCC 1.12153</strain>
    </source>
</reference>
<dbReference type="InterPro" id="IPR012795">
    <property type="entry name" value="tRNA_Ile_lys_synt_N"/>
</dbReference>
<dbReference type="InterPro" id="IPR014729">
    <property type="entry name" value="Rossmann-like_a/b/a_fold"/>
</dbReference>
<dbReference type="GO" id="GO:0032267">
    <property type="term" value="F:tRNA(Ile)-lysidine synthase activity"/>
    <property type="evidence" value="ECO:0007669"/>
    <property type="project" value="UniProtKB-EC"/>
</dbReference>
<evidence type="ECO:0000256" key="5">
    <source>
        <dbReference type="ARBA" id="ARBA00022741"/>
    </source>
</evidence>
<comment type="catalytic activity">
    <reaction evidence="7 8">
        <text>cytidine(34) in tRNA(Ile2) + L-lysine + ATP = lysidine(34) in tRNA(Ile2) + AMP + diphosphate + H(+)</text>
        <dbReference type="Rhea" id="RHEA:43744"/>
        <dbReference type="Rhea" id="RHEA-COMP:10625"/>
        <dbReference type="Rhea" id="RHEA-COMP:10670"/>
        <dbReference type="ChEBI" id="CHEBI:15378"/>
        <dbReference type="ChEBI" id="CHEBI:30616"/>
        <dbReference type="ChEBI" id="CHEBI:32551"/>
        <dbReference type="ChEBI" id="CHEBI:33019"/>
        <dbReference type="ChEBI" id="CHEBI:82748"/>
        <dbReference type="ChEBI" id="CHEBI:83665"/>
        <dbReference type="ChEBI" id="CHEBI:456215"/>
        <dbReference type="EC" id="6.3.4.19"/>
    </reaction>
</comment>
<comment type="subcellular location">
    <subcellularLocation>
        <location evidence="1 8">Cytoplasm</location>
    </subcellularLocation>
</comment>
<dbReference type="SMART" id="SM00977">
    <property type="entry name" value="TilS_C"/>
    <property type="match status" value="1"/>
</dbReference>
<evidence type="ECO:0000313" key="10">
    <source>
        <dbReference type="EMBL" id="GGF35593.1"/>
    </source>
</evidence>
<evidence type="ECO:0000259" key="9">
    <source>
        <dbReference type="SMART" id="SM00977"/>
    </source>
</evidence>
<dbReference type="SUPFAM" id="SSF82829">
    <property type="entry name" value="MesJ substrate recognition domain-like"/>
    <property type="match status" value="1"/>
</dbReference>
<feature type="domain" description="Lysidine-tRNA(Ile) synthetase C-terminal" evidence="9">
    <location>
        <begin position="383"/>
        <end position="455"/>
    </location>
</feature>
<sequence length="459" mass="52468">MIDVENFIKKHQLLQPNDTVILAVSGGPDSLALLHYFSQLKDKYGLTLVVASVDHSLRGAGSKQDLDYVRSLAKEWELTFYGTTVDVPSFKKETGMGTQEAARTLRYRFFAEVMNEVEADKLAFGHHGDDQAETMLMQFTRSALPEAVHGMPVKRPFASGSIIRPFLCLEKEDLVQYCAAHQLQPRHDPSNEETDYTRNAFRKKVLPFLKASNPKLHQHMQRMSERFSEDRGFIQEKAEEVLQDIKMEGGKGGFTQFSKTVFQKQPLALQRSAFHLILNYLYGNQIEEISYIHEEMFFHLLDEQKPNASLDFPRGLKVVRAYDDIMFTFNSEKEESILFKTLYIGEQVSLPDGSTLSLTAGEDSWEQGKHDYVCDSHHVSLPLIVRNRKPGDRMILRGMNGSKKVKDIFIDQKIPAQLRDTWPLVTDQDGQVLWLVGLKKGEGCTRNPSGTWLRLQYKK</sequence>
<dbReference type="NCBIfam" id="TIGR02432">
    <property type="entry name" value="lysidine_TilS_N"/>
    <property type="match status" value="1"/>
</dbReference>
<evidence type="ECO:0000256" key="6">
    <source>
        <dbReference type="ARBA" id="ARBA00022840"/>
    </source>
</evidence>
<evidence type="ECO:0000256" key="7">
    <source>
        <dbReference type="ARBA" id="ARBA00048539"/>
    </source>
</evidence>
<evidence type="ECO:0000256" key="8">
    <source>
        <dbReference type="HAMAP-Rule" id="MF_01161"/>
    </source>
</evidence>
<dbReference type="PANTHER" id="PTHR43033:SF1">
    <property type="entry name" value="TRNA(ILE)-LYSIDINE SYNTHASE-RELATED"/>
    <property type="match status" value="1"/>
</dbReference>
<dbReference type="Proteomes" id="UP000660110">
    <property type="component" value="Unassembled WGS sequence"/>
</dbReference>
<keyword evidence="11" id="KW-1185">Reference proteome</keyword>
<dbReference type="SUPFAM" id="SSF52402">
    <property type="entry name" value="Adenine nucleotide alpha hydrolases-like"/>
    <property type="match status" value="1"/>
</dbReference>
<keyword evidence="3 8" id="KW-0436">Ligase</keyword>
<evidence type="ECO:0000256" key="3">
    <source>
        <dbReference type="ARBA" id="ARBA00022598"/>
    </source>
</evidence>
<dbReference type="AlphaFoldDB" id="A0A917EZM9"/>
<dbReference type="HAMAP" id="MF_01161">
    <property type="entry name" value="tRNA_Ile_lys_synt"/>
    <property type="match status" value="1"/>
</dbReference>
<comment type="caution">
    <text evidence="10">The sequence shown here is derived from an EMBL/GenBank/DDBJ whole genome shotgun (WGS) entry which is preliminary data.</text>
</comment>
<protein>
    <recommendedName>
        <fullName evidence="8">tRNA(Ile)-lysidine synthase</fullName>
        <ecNumber evidence="8">6.3.4.19</ecNumber>
    </recommendedName>
    <alternativeName>
        <fullName evidence="8">tRNA(Ile)-2-lysyl-cytidine synthase</fullName>
    </alternativeName>
    <alternativeName>
        <fullName evidence="8">tRNA(Ile)-lysidine synthetase</fullName>
    </alternativeName>
</protein>
<dbReference type="Gene3D" id="3.30.465.60">
    <property type="match status" value="1"/>
</dbReference>
<feature type="binding site" evidence="8">
    <location>
        <begin position="25"/>
        <end position="30"/>
    </location>
    <ligand>
        <name>ATP</name>
        <dbReference type="ChEBI" id="CHEBI:30616"/>
    </ligand>
</feature>
<dbReference type="GO" id="GO:0006400">
    <property type="term" value="P:tRNA modification"/>
    <property type="evidence" value="ECO:0007669"/>
    <property type="project" value="UniProtKB-UniRule"/>
</dbReference>
<evidence type="ECO:0000313" key="11">
    <source>
        <dbReference type="Proteomes" id="UP000660110"/>
    </source>
</evidence>
<keyword evidence="2 8" id="KW-0963">Cytoplasm</keyword>
<gene>
    <name evidence="8 10" type="primary">tilS</name>
    <name evidence="10" type="ORF">GCM10010954_38320</name>
</gene>
<comment type="similarity">
    <text evidence="8">Belongs to the tRNA(Ile)-lysidine synthase family.</text>
</comment>
<reference evidence="10" key="1">
    <citation type="journal article" date="2014" name="Int. J. Syst. Evol. Microbiol.">
        <title>Complete genome sequence of Corynebacterium casei LMG S-19264T (=DSM 44701T), isolated from a smear-ripened cheese.</title>
        <authorList>
            <consortium name="US DOE Joint Genome Institute (JGI-PGF)"/>
            <person name="Walter F."/>
            <person name="Albersmeier A."/>
            <person name="Kalinowski J."/>
            <person name="Ruckert C."/>
        </authorList>
    </citation>
    <scope>NUCLEOTIDE SEQUENCE</scope>
    <source>
        <strain evidence="10">CGMCC 1.12153</strain>
    </source>
</reference>
<dbReference type="RefSeq" id="WP_229735432.1">
    <property type="nucleotide sequence ID" value="NZ_BMEL01000007.1"/>
</dbReference>